<evidence type="ECO:0000313" key="3">
    <source>
        <dbReference type="Proteomes" id="UP001516400"/>
    </source>
</evidence>
<keyword evidence="3" id="KW-1185">Reference proteome</keyword>
<evidence type="ECO:0000313" key="2">
    <source>
        <dbReference type="EMBL" id="KAL3288295.1"/>
    </source>
</evidence>
<dbReference type="AlphaFoldDB" id="A0ABD2PBV1"/>
<feature type="region of interest" description="Disordered" evidence="1">
    <location>
        <begin position="1"/>
        <end position="75"/>
    </location>
</feature>
<name>A0ABD2PBV1_9CUCU</name>
<proteinExistence type="predicted"/>
<gene>
    <name evidence="2" type="ORF">HHI36_002743</name>
</gene>
<accession>A0ABD2PBV1</accession>
<comment type="caution">
    <text evidence="2">The sequence shown here is derived from an EMBL/GenBank/DDBJ whole genome shotgun (WGS) entry which is preliminary data.</text>
</comment>
<evidence type="ECO:0000256" key="1">
    <source>
        <dbReference type="SAM" id="MobiDB-lite"/>
    </source>
</evidence>
<dbReference type="Proteomes" id="UP001516400">
    <property type="component" value="Unassembled WGS sequence"/>
</dbReference>
<organism evidence="2 3">
    <name type="scientific">Cryptolaemus montrouzieri</name>
    <dbReference type="NCBI Taxonomy" id="559131"/>
    <lineage>
        <taxon>Eukaryota</taxon>
        <taxon>Metazoa</taxon>
        <taxon>Ecdysozoa</taxon>
        <taxon>Arthropoda</taxon>
        <taxon>Hexapoda</taxon>
        <taxon>Insecta</taxon>
        <taxon>Pterygota</taxon>
        <taxon>Neoptera</taxon>
        <taxon>Endopterygota</taxon>
        <taxon>Coleoptera</taxon>
        <taxon>Polyphaga</taxon>
        <taxon>Cucujiformia</taxon>
        <taxon>Coccinelloidea</taxon>
        <taxon>Coccinellidae</taxon>
        <taxon>Scymninae</taxon>
        <taxon>Scymnini</taxon>
        <taxon>Cryptolaemus</taxon>
    </lineage>
</organism>
<protein>
    <submittedName>
        <fullName evidence="2">Uncharacterized protein</fullName>
    </submittedName>
</protein>
<reference evidence="2 3" key="1">
    <citation type="journal article" date="2021" name="BMC Biol.">
        <title>Horizontally acquired antibacterial genes associated with adaptive radiation of ladybird beetles.</title>
        <authorList>
            <person name="Li H.S."/>
            <person name="Tang X.F."/>
            <person name="Huang Y.H."/>
            <person name="Xu Z.Y."/>
            <person name="Chen M.L."/>
            <person name="Du X.Y."/>
            <person name="Qiu B.Y."/>
            <person name="Chen P.T."/>
            <person name="Zhang W."/>
            <person name="Slipinski A."/>
            <person name="Escalona H.E."/>
            <person name="Waterhouse R.M."/>
            <person name="Zwick A."/>
            <person name="Pang H."/>
        </authorList>
    </citation>
    <scope>NUCLEOTIDE SEQUENCE [LARGE SCALE GENOMIC DNA]</scope>
    <source>
        <strain evidence="2">SYSU2018</strain>
    </source>
</reference>
<feature type="compositionally biased region" description="Polar residues" evidence="1">
    <location>
        <begin position="1"/>
        <end position="13"/>
    </location>
</feature>
<dbReference type="EMBL" id="JABFTP020000185">
    <property type="protein sequence ID" value="KAL3288295.1"/>
    <property type="molecule type" value="Genomic_DNA"/>
</dbReference>
<sequence length="142" mass="16406">MNNGTKPSQQNLVDGNKDQNHPISGDNTHEQEQNQNNNLANPKFEWITVENEKVGTRNSKQHSMHCVGAPEDDMKMKKSDVRKVFTVSPEVRNIKDSLDKVYIVANTRPEFKSLYSKLNRNYNLAILTEKGISWKHHKEYPE</sequence>